<name>A0AAF0U9E9_SOLVR</name>
<sequence>MRNYGYELLNSRTQRYFSSPSCSTYRDLELEDTTSLQDTQFIKFMRNLWALMTRLEGLHNNMGLVYTNLLILILTSLNLNSKSIVDLKGFTI</sequence>
<accession>A0AAF0U9E9</accession>
<protein>
    <submittedName>
        <fullName evidence="1">Uncharacterized protein</fullName>
    </submittedName>
</protein>
<dbReference type="AlphaFoldDB" id="A0AAF0U9E9"/>
<keyword evidence="2" id="KW-1185">Reference proteome</keyword>
<dbReference type="Proteomes" id="UP001234989">
    <property type="component" value="Chromosome 8"/>
</dbReference>
<evidence type="ECO:0000313" key="2">
    <source>
        <dbReference type="Proteomes" id="UP001234989"/>
    </source>
</evidence>
<gene>
    <name evidence="1" type="ORF">MTR67_035378</name>
</gene>
<evidence type="ECO:0000313" key="1">
    <source>
        <dbReference type="EMBL" id="WMV41993.1"/>
    </source>
</evidence>
<organism evidence="1 2">
    <name type="scientific">Solanum verrucosum</name>
    <dbReference type="NCBI Taxonomy" id="315347"/>
    <lineage>
        <taxon>Eukaryota</taxon>
        <taxon>Viridiplantae</taxon>
        <taxon>Streptophyta</taxon>
        <taxon>Embryophyta</taxon>
        <taxon>Tracheophyta</taxon>
        <taxon>Spermatophyta</taxon>
        <taxon>Magnoliopsida</taxon>
        <taxon>eudicotyledons</taxon>
        <taxon>Gunneridae</taxon>
        <taxon>Pentapetalae</taxon>
        <taxon>asterids</taxon>
        <taxon>lamiids</taxon>
        <taxon>Solanales</taxon>
        <taxon>Solanaceae</taxon>
        <taxon>Solanoideae</taxon>
        <taxon>Solaneae</taxon>
        <taxon>Solanum</taxon>
    </lineage>
</organism>
<reference evidence="1" key="1">
    <citation type="submission" date="2023-08" db="EMBL/GenBank/DDBJ databases">
        <title>A de novo genome assembly of Solanum verrucosum Schlechtendal, a Mexican diploid species geographically isolated from the other diploid A-genome species in potato relatives.</title>
        <authorList>
            <person name="Hosaka K."/>
        </authorList>
    </citation>
    <scope>NUCLEOTIDE SEQUENCE</scope>
    <source>
        <tissue evidence="1">Young leaves</tissue>
    </source>
</reference>
<dbReference type="EMBL" id="CP133619">
    <property type="protein sequence ID" value="WMV41993.1"/>
    <property type="molecule type" value="Genomic_DNA"/>
</dbReference>
<proteinExistence type="predicted"/>